<sequence>MFPSSLQGKALVWFHRLSKGSISSLEELNAAFILQYIANQKKPSNKDSLFAMKDRDNESLRDFVYRFREKVQSIEDCENKTTIVAIINALLVGSQLYKSLVKNHPDKLDELLGNSRVTIGYKYAGITATGLKRDEFFVGDISTQYKSGSATVDVKVDSSSIVSTTVTVNEIFPCTKTALSFKIPDHKSGKLDVQYLHHHAAINSSIGLNPTPLVELGATIGSNELSFGGEVWFDTTSASFIKYNAGIGLNKPDFSAALLLTDKGETLKASYIHTVNPHSGTAVAAEMTHRFSSFENSFTIGSSHAIDPFTVVKTRFCDNGKAAMLCQREWRPKSLVTFSAEYDPKAINATSRFGLALALKP</sequence>
<protein>
    <recommendedName>
        <fullName evidence="9">Retrotransposon gag domain-containing protein</fullName>
    </recommendedName>
</protein>
<evidence type="ECO:0000256" key="8">
    <source>
        <dbReference type="ARBA" id="ARBA00023136"/>
    </source>
</evidence>
<feature type="domain" description="Retrotransposon gag" evidence="9">
    <location>
        <begin position="1"/>
        <end position="88"/>
    </location>
</feature>
<gene>
    <name evidence="10" type="ORF">HHK36_013623</name>
</gene>
<keyword evidence="8" id="KW-0472">Membrane</keyword>
<dbReference type="GO" id="GO:0008308">
    <property type="term" value="F:voltage-gated monoatomic anion channel activity"/>
    <property type="evidence" value="ECO:0007669"/>
    <property type="project" value="InterPro"/>
</dbReference>
<dbReference type="InterPro" id="IPR027246">
    <property type="entry name" value="Porin_Euk/Tom40"/>
</dbReference>
<dbReference type="Gene3D" id="2.40.160.10">
    <property type="entry name" value="Porin"/>
    <property type="match status" value="1"/>
</dbReference>
<dbReference type="GO" id="GO:0046930">
    <property type="term" value="C:pore complex"/>
    <property type="evidence" value="ECO:0007669"/>
    <property type="project" value="UniProtKB-KW"/>
</dbReference>
<reference evidence="10 11" key="1">
    <citation type="submission" date="2020-04" db="EMBL/GenBank/DDBJ databases">
        <title>Plant Genome Project.</title>
        <authorList>
            <person name="Zhang R.-G."/>
        </authorList>
    </citation>
    <scope>NUCLEOTIDE SEQUENCE [LARGE SCALE GENOMIC DNA]</scope>
    <source>
        <strain evidence="10">YNK0</strain>
        <tissue evidence="10">Leaf</tissue>
    </source>
</reference>
<evidence type="ECO:0000256" key="5">
    <source>
        <dbReference type="ARBA" id="ARBA00022692"/>
    </source>
</evidence>
<comment type="caution">
    <text evidence="10">The sequence shown here is derived from an EMBL/GenBank/DDBJ whole genome shotgun (WGS) entry which is preliminary data.</text>
</comment>
<dbReference type="FunFam" id="2.40.160.10:FF:000003">
    <property type="entry name" value="Outer mitochondrial membrane protein porin"/>
    <property type="match status" value="1"/>
</dbReference>
<dbReference type="InterPro" id="IPR005162">
    <property type="entry name" value="Retrotrans_gag_dom"/>
</dbReference>
<dbReference type="AlphaFoldDB" id="A0A834ZAQ2"/>
<keyword evidence="7" id="KW-0626">Porin</keyword>
<dbReference type="PANTHER" id="PTHR11743:SF27">
    <property type="entry name" value="MITOCHONDRIAL OUTER MEMBRANE PROTEIN PORIN 4"/>
    <property type="match status" value="1"/>
</dbReference>
<evidence type="ECO:0000256" key="7">
    <source>
        <dbReference type="ARBA" id="ARBA00023114"/>
    </source>
</evidence>
<evidence type="ECO:0000313" key="10">
    <source>
        <dbReference type="EMBL" id="KAF8400326.1"/>
    </source>
</evidence>
<accession>A0A834ZAQ2</accession>
<comment type="subcellular location">
    <subcellularLocation>
        <location evidence="1">Membrane</location>
    </subcellularLocation>
</comment>
<evidence type="ECO:0000256" key="4">
    <source>
        <dbReference type="ARBA" id="ARBA00022452"/>
    </source>
</evidence>
<keyword evidence="5" id="KW-0812">Transmembrane</keyword>
<dbReference type="Proteomes" id="UP000655225">
    <property type="component" value="Unassembled WGS sequence"/>
</dbReference>
<keyword evidence="4" id="KW-1134">Transmembrane beta strand</keyword>
<dbReference type="GO" id="GO:0005741">
    <property type="term" value="C:mitochondrial outer membrane"/>
    <property type="evidence" value="ECO:0007669"/>
    <property type="project" value="InterPro"/>
</dbReference>
<dbReference type="InterPro" id="IPR023614">
    <property type="entry name" value="Porin_dom_sf"/>
</dbReference>
<evidence type="ECO:0000256" key="1">
    <source>
        <dbReference type="ARBA" id="ARBA00004370"/>
    </source>
</evidence>
<evidence type="ECO:0000256" key="2">
    <source>
        <dbReference type="ARBA" id="ARBA00009624"/>
    </source>
</evidence>
<keyword evidence="3" id="KW-0813">Transport</keyword>
<evidence type="ECO:0000313" key="11">
    <source>
        <dbReference type="Proteomes" id="UP000655225"/>
    </source>
</evidence>
<organism evidence="10 11">
    <name type="scientific">Tetracentron sinense</name>
    <name type="common">Spur-leaf</name>
    <dbReference type="NCBI Taxonomy" id="13715"/>
    <lineage>
        <taxon>Eukaryota</taxon>
        <taxon>Viridiplantae</taxon>
        <taxon>Streptophyta</taxon>
        <taxon>Embryophyta</taxon>
        <taxon>Tracheophyta</taxon>
        <taxon>Spermatophyta</taxon>
        <taxon>Magnoliopsida</taxon>
        <taxon>Trochodendrales</taxon>
        <taxon>Trochodendraceae</taxon>
        <taxon>Tetracentron</taxon>
    </lineage>
</organism>
<dbReference type="Pfam" id="PF01459">
    <property type="entry name" value="Porin_3"/>
    <property type="match status" value="1"/>
</dbReference>
<dbReference type="InterPro" id="IPR001925">
    <property type="entry name" value="Porin_Euk"/>
</dbReference>
<dbReference type="CDD" id="cd07306">
    <property type="entry name" value="Porin3_VDAC"/>
    <property type="match status" value="1"/>
</dbReference>
<dbReference type="PANTHER" id="PTHR11743">
    <property type="entry name" value="VOLTAGE-DEPENDENT ANION-SELECTIVE CHANNEL"/>
    <property type="match status" value="1"/>
</dbReference>
<name>A0A834ZAQ2_TETSI</name>
<keyword evidence="11" id="KW-1185">Reference proteome</keyword>
<dbReference type="EMBL" id="JABCRI010000009">
    <property type="protein sequence ID" value="KAF8400326.1"/>
    <property type="molecule type" value="Genomic_DNA"/>
</dbReference>
<dbReference type="OrthoDB" id="7827681at2759"/>
<evidence type="ECO:0000259" key="9">
    <source>
        <dbReference type="Pfam" id="PF03732"/>
    </source>
</evidence>
<keyword evidence="6" id="KW-0406">Ion transport</keyword>
<evidence type="ECO:0000256" key="3">
    <source>
        <dbReference type="ARBA" id="ARBA00022448"/>
    </source>
</evidence>
<dbReference type="OMA" id="TIVKHEW"/>
<dbReference type="GO" id="GO:0015288">
    <property type="term" value="F:porin activity"/>
    <property type="evidence" value="ECO:0007669"/>
    <property type="project" value="UniProtKB-KW"/>
</dbReference>
<proteinExistence type="inferred from homology"/>
<comment type="similarity">
    <text evidence="2">Belongs to the eukaryotic mitochondrial porin (TC 1.B.8.1) family.</text>
</comment>
<dbReference type="Pfam" id="PF03732">
    <property type="entry name" value="Retrotrans_gag"/>
    <property type="match status" value="1"/>
</dbReference>
<evidence type="ECO:0000256" key="6">
    <source>
        <dbReference type="ARBA" id="ARBA00023065"/>
    </source>
</evidence>